<evidence type="ECO:0000256" key="2">
    <source>
        <dbReference type="SAM" id="MobiDB-lite"/>
    </source>
</evidence>
<reference evidence="3" key="1">
    <citation type="submission" date="2021-06" db="EMBL/GenBank/DDBJ databases">
        <authorList>
            <person name="Hodson N. C."/>
            <person name="Mongue J. A."/>
            <person name="Jaron S. K."/>
        </authorList>
    </citation>
    <scope>NUCLEOTIDE SEQUENCE</scope>
</reference>
<gene>
    <name evidence="3" type="ORF">AFUS01_LOCUS27400</name>
</gene>
<dbReference type="AlphaFoldDB" id="A0A8J2KNL4"/>
<evidence type="ECO:0000313" key="4">
    <source>
        <dbReference type="Proteomes" id="UP000708208"/>
    </source>
</evidence>
<feature type="repeat" description="TPR" evidence="1">
    <location>
        <begin position="165"/>
        <end position="198"/>
    </location>
</feature>
<proteinExistence type="predicted"/>
<dbReference type="InterPro" id="IPR019734">
    <property type="entry name" value="TPR_rpt"/>
</dbReference>
<feature type="compositionally biased region" description="Basic and acidic residues" evidence="2">
    <location>
        <begin position="12"/>
        <end position="28"/>
    </location>
</feature>
<dbReference type="PROSITE" id="PS50005">
    <property type="entry name" value="TPR"/>
    <property type="match status" value="1"/>
</dbReference>
<keyword evidence="4" id="KW-1185">Reference proteome</keyword>
<keyword evidence="1" id="KW-0802">TPR repeat</keyword>
<evidence type="ECO:0008006" key="5">
    <source>
        <dbReference type="Google" id="ProtNLM"/>
    </source>
</evidence>
<name>A0A8J2KNL4_9HEXA</name>
<dbReference type="OrthoDB" id="1872379at2759"/>
<evidence type="ECO:0000313" key="3">
    <source>
        <dbReference type="EMBL" id="CAG7816801.1"/>
    </source>
</evidence>
<dbReference type="InterPro" id="IPR052769">
    <property type="entry name" value="TPR_domain_protein"/>
</dbReference>
<feature type="compositionally biased region" description="Basic and acidic residues" evidence="2">
    <location>
        <begin position="48"/>
        <end position="77"/>
    </location>
</feature>
<sequence>MCKLRKPVFKMSESDKVKAEDVVEEVIRENFQGDDSRNTEDEEEDQTKEDGSDGDADQKKNNPRDDFVDEDKLKLEEEGLTDDELETRLKEAKALKESGNSEYTNEDFKGSILSYTKALLICPLKETELRAVLYSNRSASKVKLELKECAIDDCCLALKHNPNYMKPLVRRAKLYDETDKLDEALADYKKIVELDPSNRDANIALQRLPCQINERNEKLKTEMMGKLKELGNMVLRPFGLSTENFQLQQDPGSGSYSINFKK</sequence>
<dbReference type="PANTHER" id="PTHR46014:SF1">
    <property type="entry name" value="TETRATRICOPEPTIDE REPEAT PROTEIN 1"/>
    <property type="match status" value="1"/>
</dbReference>
<dbReference type="Proteomes" id="UP000708208">
    <property type="component" value="Unassembled WGS sequence"/>
</dbReference>
<dbReference type="SMART" id="SM00028">
    <property type="entry name" value="TPR"/>
    <property type="match status" value="3"/>
</dbReference>
<evidence type="ECO:0000256" key="1">
    <source>
        <dbReference type="PROSITE-ProRule" id="PRU00339"/>
    </source>
</evidence>
<feature type="region of interest" description="Disordered" evidence="2">
    <location>
        <begin position="1"/>
        <end position="80"/>
    </location>
</feature>
<comment type="caution">
    <text evidence="3">The sequence shown here is derived from an EMBL/GenBank/DDBJ whole genome shotgun (WGS) entry which is preliminary data.</text>
</comment>
<protein>
    <recommendedName>
        <fullName evidence="5">Tetratricopeptide repeat protein 1</fullName>
    </recommendedName>
</protein>
<dbReference type="EMBL" id="CAJVCH010378825">
    <property type="protein sequence ID" value="CAG7816801.1"/>
    <property type="molecule type" value="Genomic_DNA"/>
</dbReference>
<organism evidence="3 4">
    <name type="scientific">Allacma fusca</name>
    <dbReference type="NCBI Taxonomy" id="39272"/>
    <lineage>
        <taxon>Eukaryota</taxon>
        <taxon>Metazoa</taxon>
        <taxon>Ecdysozoa</taxon>
        <taxon>Arthropoda</taxon>
        <taxon>Hexapoda</taxon>
        <taxon>Collembola</taxon>
        <taxon>Symphypleona</taxon>
        <taxon>Sminthuridae</taxon>
        <taxon>Allacma</taxon>
    </lineage>
</organism>
<accession>A0A8J2KNL4</accession>
<dbReference type="PANTHER" id="PTHR46014">
    <property type="entry name" value="TETRATRICOPEPTIDE REPEAT PROTEIN 1"/>
    <property type="match status" value="1"/>
</dbReference>